<proteinExistence type="predicted"/>
<accession>A0A510PD66</accession>
<dbReference type="InterPro" id="IPR011990">
    <property type="entry name" value="TPR-like_helical_dom_sf"/>
</dbReference>
<keyword evidence="5" id="KW-0808">Transferase</keyword>
<evidence type="ECO:0000313" key="6">
    <source>
        <dbReference type="Proteomes" id="UP000321223"/>
    </source>
</evidence>
<dbReference type="PROSITE" id="PS50005">
    <property type="entry name" value="TPR"/>
    <property type="match status" value="1"/>
</dbReference>
<keyword evidence="4" id="KW-0472">Membrane</keyword>
<sequence>MKVSIKSGIAVVVITGMMGLSGVMLNPTVGQVISQVSPQDKLAEAERLTQQVIQLYQQGKYNEAIPLAEQALAIIKQQLGDNHPLTAQSLNNLAGLYRVQGRYSEAEPLYKEALAIRKQQLGDNQRNRG</sequence>
<dbReference type="Proteomes" id="UP000321223">
    <property type="component" value="Unassembled WGS sequence"/>
</dbReference>
<keyword evidence="4" id="KW-0812">Transmembrane</keyword>
<dbReference type="PANTHER" id="PTHR45641:SF19">
    <property type="entry name" value="NEPHROCYSTIN-3"/>
    <property type="match status" value="1"/>
</dbReference>
<keyword evidence="4" id="KW-1133">Transmembrane helix</keyword>
<evidence type="ECO:0000256" key="4">
    <source>
        <dbReference type="SAM" id="Phobius"/>
    </source>
</evidence>
<dbReference type="EMBL" id="BHVU01000010">
    <property type="protein sequence ID" value="GCA91701.1"/>
    <property type="molecule type" value="Genomic_DNA"/>
</dbReference>
<evidence type="ECO:0000256" key="2">
    <source>
        <dbReference type="ARBA" id="ARBA00022803"/>
    </source>
</evidence>
<name>A0A510PD66_MICAE</name>
<organism evidence="5 6">
    <name type="scientific">Microcystis aeruginosa 11-30S32</name>
    <dbReference type="NCBI Taxonomy" id="2358142"/>
    <lineage>
        <taxon>Bacteria</taxon>
        <taxon>Bacillati</taxon>
        <taxon>Cyanobacteriota</taxon>
        <taxon>Cyanophyceae</taxon>
        <taxon>Oscillatoriophycideae</taxon>
        <taxon>Chroococcales</taxon>
        <taxon>Microcystaceae</taxon>
        <taxon>Microcystis</taxon>
    </lineage>
</organism>
<feature type="transmembrane region" description="Helical" evidence="4">
    <location>
        <begin position="7"/>
        <end position="25"/>
    </location>
</feature>
<dbReference type="PANTHER" id="PTHR45641">
    <property type="entry name" value="TETRATRICOPEPTIDE REPEAT PROTEIN (AFU_ORTHOLOGUE AFUA_6G03870)"/>
    <property type="match status" value="1"/>
</dbReference>
<dbReference type="Pfam" id="PF13424">
    <property type="entry name" value="TPR_12"/>
    <property type="match status" value="1"/>
</dbReference>
<keyword evidence="1" id="KW-0677">Repeat</keyword>
<dbReference type="Gene3D" id="1.25.40.10">
    <property type="entry name" value="Tetratricopeptide repeat domain"/>
    <property type="match status" value="1"/>
</dbReference>
<evidence type="ECO:0000256" key="3">
    <source>
        <dbReference type="PROSITE-ProRule" id="PRU00339"/>
    </source>
</evidence>
<comment type="caution">
    <text evidence="5">The sequence shown here is derived from an EMBL/GenBank/DDBJ whole genome shotgun (WGS) entry which is preliminary data.</text>
</comment>
<reference evidence="5 6" key="1">
    <citation type="journal article" date="2019" name="Appl. Environ. Microbiol.">
        <title>Co-occurrence of broad and narrow host-range viruses infecting the toxic bloom-forming cyanobacterium Microcystis aeruginosa.</title>
        <authorList>
            <person name="Morimoto D."/>
            <person name="Tominaga K."/>
            <person name="Nishimura Y."/>
            <person name="Yoshida N."/>
            <person name="Kimura S."/>
            <person name="Sako Y."/>
            <person name="Yoshida T."/>
        </authorList>
    </citation>
    <scope>NUCLEOTIDE SEQUENCE [LARGE SCALE GENOMIC DNA]</scope>
    <source>
        <strain evidence="5 6">11-30S32</strain>
    </source>
</reference>
<dbReference type="InterPro" id="IPR019734">
    <property type="entry name" value="TPR_rpt"/>
</dbReference>
<dbReference type="SUPFAM" id="SSF48452">
    <property type="entry name" value="TPR-like"/>
    <property type="match status" value="1"/>
</dbReference>
<evidence type="ECO:0000313" key="5">
    <source>
        <dbReference type="EMBL" id="GCA91701.1"/>
    </source>
</evidence>
<gene>
    <name evidence="5" type="ORF">MAE30S32_03530</name>
</gene>
<dbReference type="GO" id="GO:0016740">
    <property type="term" value="F:transferase activity"/>
    <property type="evidence" value="ECO:0007669"/>
    <property type="project" value="UniProtKB-KW"/>
</dbReference>
<dbReference type="AlphaFoldDB" id="A0A510PD66"/>
<dbReference type="SMART" id="SM00028">
    <property type="entry name" value="TPR"/>
    <property type="match status" value="2"/>
</dbReference>
<protein>
    <submittedName>
        <fullName evidence="5">Putative O-linked N-acetylglucosamine transferase, SPINDLY family</fullName>
    </submittedName>
</protein>
<feature type="repeat" description="TPR" evidence="3">
    <location>
        <begin position="87"/>
        <end position="120"/>
    </location>
</feature>
<keyword evidence="2 3" id="KW-0802">TPR repeat</keyword>
<evidence type="ECO:0000256" key="1">
    <source>
        <dbReference type="ARBA" id="ARBA00022737"/>
    </source>
</evidence>